<dbReference type="Proteomes" id="UP000464954">
    <property type="component" value="Chromosome"/>
</dbReference>
<dbReference type="Pfam" id="PF00248">
    <property type="entry name" value="Aldo_ket_red"/>
    <property type="match status" value="1"/>
</dbReference>
<dbReference type="KEGG" id="taer:GT409_00040"/>
<dbReference type="RefSeq" id="WP_160625935.1">
    <property type="nucleotide sequence ID" value="NZ_CP047593.1"/>
</dbReference>
<evidence type="ECO:0000313" key="3">
    <source>
        <dbReference type="Proteomes" id="UP000464954"/>
    </source>
</evidence>
<accession>A0A6P1M230</accession>
<dbReference type="InterPro" id="IPR020471">
    <property type="entry name" value="AKR"/>
</dbReference>
<gene>
    <name evidence="2" type="ORF">GT409_00040</name>
</gene>
<dbReference type="GO" id="GO:0016491">
    <property type="term" value="F:oxidoreductase activity"/>
    <property type="evidence" value="ECO:0007669"/>
    <property type="project" value="InterPro"/>
</dbReference>
<proteinExistence type="predicted"/>
<dbReference type="InterPro" id="IPR023210">
    <property type="entry name" value="NADP_OxRdtase_dom"/>
</dbReference>
<dbReference type="InterPro" id="IPR053135">
    <property type="entry name" value="AKR2_Oxidoreductase"/>
</dbReference>
<dbReference type="InterPro" id="IPR036812">
    <property type="entry name" value="NAD(P)_OxRdtase_dom_sf"/>
</dbReference>
<dbReference type="PRINTS" id="PR00069">
    <property type="entry name" value="ALDKETRDTASE"/>
</dbReference>
<feature type="domain" description="NADP-dependent oxidoreductase" evidence="1">
    <location>
        <begin position="16"/>
        <end position="207"/>
    </location>
</feature>
<dbReference type="Gene3D" id="3.20.20.100">
    <property type="entry name" value="NADP-dependent oxidoreductase domain"/>
    <property type="match status" value="1"/>
</dbReference>
<dbReference type="AlphaFoldDB" id="A0A6P1M230"/>
<dbReference type="EMBL" id="CP047593">
    <property type="protein sequence ID" value="QHI67901.1"/>
    <property type="molecule type" value="Genomic_DNA"/>
</dbReference>
<reference evidence="2 3" key="1">
    <citation type="submission" date="2020-01" db="EMBL/GenBank/DDBJ databases">
        <title>Ponticoccus aerotolerans gen. nov., sp. nov., an anaerobic bacterium and proposal of Ponticoccusceae fam. nov., Ponticoccusles ord. nov. and Ponticoccuse classis nov. in the phylum Kiritimatiellaeota.</title>
        <authorList>
            <person name="Zhou L.Y."/>
            <person name="Du Z.J."/>
        </authorList>
    </citation>
    <scope>NUCLEOTIDE SEQUENCE [LARGE SCALE GENOMIC DNA]</scope>
    <source>
        <strain evidence="2 3">S-5007</strain>
    </source>
</reference>
<dbReference type="SUPFAM" id="SSF51430">
    <property type="entry name" value="NAD(P)-linked oxidoreductase"/>
    <property type="match status" value="1"/>
</dbReference>
<protein>
    <submittedName>
        <fullName evidence="2">Aldo/keto reductase</fullName>
    </submittedName>
</protein>
<evidence type="ECO:0000313" key="2">
    <source>
        <dbReference type="EMBL" id="QHI67901.1"/>
    </source>
</evidence>
<dbReference type="PANTHER" id="PTHR43312:SF1">
    <property type="entry name" value="NADP-DEPENDENT OXIDOREDUCTASE DOMAIN-CONTAINING PROTEIN"/>
    <property type="match status" value="1"/>
</dbReference>
<organism evidence="2 3">
    <name type="scientific">Tichowtungia aerotolerans</name>
    <dbReference type="NCBI Taxonomy" id="2697043"/>
    <lineage>
        <taxon>Bacteria</taxon>
        <taxon>Pseudomonadati</taxon>
        <taxon>Kiritimatiellota</taxon>
        <taxon>Tichowtungiia</taxon>
        <taxon>Tichowtungiales</taxon>
        <taxon>Tichowtungiaceae</taxon>
        <taxon>Tichowtungia</taxon>
    </lineage>
</organism>
<dbReference type="CDD" id="cd19100">
    <property type="entry name" value="AKR_unchar"/>
    <property type="match status" value="1"/>
</dbReference>
<sequence>MQKRTLGKTGAELSVIGFGGIVVTNVSPAEADRYVGEAIDRGINYFDVAPQYGNAEERLGPALKPYRDEVFLACKTEKRDAAGARSALENSLKLLKTDYFDLYQFHGVPSVEDAEQILAPGGALETALKAQKEGLIRHIGFSAHSQEAALLLLNSFDFTSVLFPVNFRCWIDGGFGPKLIQKAREKEVGILALKALANRPLEEGEQKKWTKCWYVPIDTLDEAIPALGFTLSLPVTAAVAPGHIELLRLACDALDALGEPPWDTAPSTDDSKPIFSAE</sequence>
<evidence type="ECO:0000259" key="1">
    <source>
        <dbReference type="Pfam" id="PF00248"/>
    </source>
</evidence>
<dbReference type="PANTHER" id="PTHR43312">
    <property type="entry name" value="D-THREO-ALDOSE 1-DEHYDROGENASE"/>
    <property type="match status" value="1"/>
</dbReference>
<name>A0A6P1M230_9BACT</name>
<keyword evidence="3" id="KW-1185">Reference proteome</keyword>